<dbReference type="SUPFAM" id="SSF51717">
    <property type="entry name" value="Dihydropteroate synthetase-like"/>
    <property type="match status" value="1"/>
</dbReference>
<dbReference type="NCBIfam" id="TIGR01496">
    <property type="entry name" value="DHPS"/>
    <property type="match status" value="1"/>
</dbReference>
<evidence type="ECO:0000256" key="6">
    <source>
        <dbReference type="ARBA" id="ARBA00022679"/>
    </source>
</evidence>
<name>A0A9X2IH83_9ACTN</name>
<dbReference type="GO" id="GO:0004156">
    <property type="term" value="F:dihydropteroate synthase activity"/>
    <property type="evidence" value="ECO:0007669"/>
    <property type="project" value="UniProtKB-EC"/>
</dbReference>
<keyword evidence="9 10" id="KW-0289">Folate biosynthesis</keyword>
<dbReference type="PANTHER" id="PTHR20941:SF1">
    <property type="entry name" value="FOLIC ACID SYNTHESIS PROTEIN FOL1"/>
    <property type="match status" value="1"/>
</dbReference>
<dbReference type="GO" id="GO:0046656">
    <property type="term" value="P:folic acid biosynthetic process"/>
    <property type="evidence" value="ECO:0007669"/>
    <property type="project" value="UniProtKB-KW"/>
</dbReference>
<comment type="catalytic activity">
    <reaction evidence="1">
        <text>(7,8-dihydropterin-6-yl)methyl diphosphate + 4-aminobenzoate = 7,8-dihydropteroate + diphosphate</text>
        <dbReference type="Rhea" id="RHEA:19949"/>
        <dbReference type="ChEBI" id="CHEBI:17836"/>
        <dbReference type="ChEBI" id="CHEBI:17839"/>
        <dbReference type="ChEBI" id="CHEBI:33019"/>
        <dbReference type="ChEBI" id="CHEBI:72950"/>
        <dbReference type="EC" id="2.5.1.15"/>
    </reaction>
</comment>
<evidence type="ECO:0000256" key="4">
    <source>
        <dbReference type="ARBA" id="ARBA00009503"/>
    </source>
</evidence>
<evidence type="ECO:0000256" key="5">
    <source>
        <dbReference type="ARBA" id="ARBA00012458"/>
    </source>
</evidence>
<evidence type="ECO:0000256" key="3">
    <source>
        <dbReference type="ARBA" id="ARBA00004763"/>
    </source>
</evidence>
<keyword evidence="6 10" id="KW-0808">Transferase</keyword>
<evidence type="ECO:0000313" key="12">
    <source>
        <dbReference type="EMBL" id="MCM0621520.1"/>
    </source>
</evidence>
<dbReference type="GO" id="GO:0046872">
    <property type="term" value="F:metal ion binding"/>
    <property type="evidence" value="ECO:0007669"/>
    <property type="project" value="UniProtKB-KW"/>
</dbReference>
<keyword evidence="13" id="KW-1185">Reference proteome</keyword>
<keyword evidence="7 10" id="KW-0479">Metal-binding</keyword>
<evidence type="ECO:0000259" key="11">
    <source>
        <dbReference type="PROSITE" id="PS50972"/>
    </source>
</evidence>
<dbReference type="PROSITE" id="PS00793">
    <property type="entry name" value="DHPS_2"/>
    <property type="match status" value="1"/>
</dbReference>
<dbReference type="EMBL" id="JAMOIL010000019">
    <property type="protein sequence ID" value="MCM0621520.1"/>
    <property type="molecule type" value="Genomic_DNA"/>
</dbReference>
<evidence type="ECO:0000256" key="7">
    <source>
        <dbReference type="ARBA" id="ARBA00022723"/>
    </source>
</evidence>
<comment type="pathway">
    <text evidence="3 10">Cofactor biosynthesis; tetrahydrofolate biosynthesis; 7,8-dihydrofolate from 2-amino-4-hydroxy-6-hydroxymethyl-7,8-dihydropteridine diphosphate and 4-aminobenzoate: step 1/2.</text>
</comment>
<dbReference type="PANTHER" id="PTHR20941">
    <property type="entry name" value="FOLATE SYNTHESIS PROTEINS"/>
    <property type="match status" value="1"/>
</dbReference>
<dbReference type="InterPro" id="IPR000489">
    <property type="entry name" value="Pterin-binding_dom"/>
</dbReference>
<accession>A0A9X2IH83</accession>
<gene>
    <name evidence="12" type="primary">folP</name>
    <name evidence="12" type="ORF">M8330_14595</name>
</gene>
<dbReference type="InterPro" id="IPR006390">
    <property type="entry name" value="DHP_synth_dom"/>
</dbReference>
<organism evidence="12 13">
    <name type="scientific">Nocardioides bruguierae</name>
    <dbReference type="NCBI Taxonomy" id="2945102"/>
    <lineage>
        <taxon>Bacteria</taxon>
        <taxon>Bacillati</taxon>
        <taxon>Actinomycetota</taxon>
        <taxon>Actinomycetes</taxon>
        <taxon>Propionibacteriales</taxon>
        <taxon>Nocardioidaceae</taxon>
        <taxon>Nocardioides</taxon>
    </lineage>
</organism>
<dbReference type="InterPro" id="IPR011005">
    <property type="entry name" value="Dihydropteroate_synth-like_sf"/>
</dbReference>
<comment type="cofactor">
    <cofactor evidence="2 10">
        <name>Mg(2+)</name>
        <dbReference type="ChEBI" id="CHEBI:18420"/>
    </cofactor>
</comment>
<keyword evidence="8 10" id="KW-0460">Magnesium</keyword>
<evidence type="ECO:0000256" key="8">
    <source>
        <dbReference type="ARBA" id="ARBA00022842"/>
    </source>
</evidence>
<evidence type="ECO:0000256" key="10">
    <source>
        <dbReference type="RuleBase" id="RU361205"/>
    </source>
</evidence>
<evidence type="ECO:0000256" key="2">
    <source>
        <dbReference type="ARBA" id="ARBA00001946"/>
    </source>
</evidence>
<dbReference type="PROSITE" id="PS50972">
    <property type="entry name" value="PTERIN_BINDING"/>
    <property type="match status" value="1"/>
</dbReference>
<dbReference type="Gene3D" id="3.20.20.20">
    <property type="entry name" value="Dihydropteroate synthase-like"/>
    <property type="match status" value="1"/>
</dbReference>
<comment type="function">
    <text evidence="10">Catalyzes the condensation of para-aminobenzoate (pABA) with 6-hydroxymethyl-7,8-dihydropterin diphosphate (DHPt-PP) to form 7,8-dihydropteroate (H2Pte), the immediate precursor of folate derivatives.</text>
</comment>
<dbReference type="RefSeq" id="WP_250827937.1">
    <property type="nucleotide sequence ID" value="NZ_JAMOIL010000019.1"/>
</dbReference>
<feature type="domain" description="Pterin-binding" evidence="11">
    <location>
        <begin position="17"/>
        <end position="278"/>
    </location>
</feature>
<dbReference type="Pfam" id="PF00809">
    <property type="entry name" value="Pterin_bind"/>
    <property type="match status" value="1"/>
</dbReference>
<evidence type="ECO:0000256" key="1">
    <source>
        <dbReference type="ARBA" id="ARBA00000012"/>
    </source>
</evidence>
<dbReference type="Proteomes" id="UP001139485">
    <property type="component" value="Unassembled WGS sequence"/>
</dbReference>
<reference evidence="12" key="1">
    <citation type="submission" date="2022-05" db="EMBL/GenBank/DDBJ databases">
        <authorList>
            <person name="Tuo L."/>
        </authorList>
    </citation>
    <scope>NUCLEOTIDE SEQUENCE</scope>
    <source>
        <strain evidence="12">BSK12Z-4</strain>
    </source>
</reference>
<evidence type="ECO:0000256" key="9">
    <source>
        <dbReference type="ARBA" id="ARBA00022909"/>
    </source>
</evidence>
<comment type="similarity">
    <text evidence="4 10">Belongs to the DHPS family.</text>
</comment>
<dbReference type="GO" id="GO:0005829">
    <property type="term" value="C:cytosol"/>
    <property type="evidence" value="ECO:0007669"/>
    <property type="project" value="TreeGrafter"/>
</dbReference>
<dbReference type="AlphaFoldDB" id="A0A9X2IH83"/>
<proteinExistence type="inferred from homology"/>
<dbReference type="GO" id="GO:0046654">
    <property type="term" value="P:tetrahydrofolate biosynthetic process"/>
    <property type="evidence" value="ECO:0007669"/>
    <property type="project" value="TreeGrafter"/>
</dbReference>
<dbReference type="PROSITE" id="PS00792">
    <property type="entry name" value="DHPS_1"/>
    <property type="match status" value="1"/>
</dbReference>
<evidence type="ECO:0000313" key="13">
    <source>
        <dbReference type="Proteomes" id="UP001139485"/>
    </source>
</evidence>
<dbReference type="InterPro" id="IPR045031">
    <property type="entry name" value="DHP_synth-like"/>
</dbReference>
<dbReference type="EC" id="2.5.1.15" evidence="5 10"/>
<sequence>MAVSQEAAALLAPLGRPRVMGVVNVTPDSFSDGGRFLDRDAAVEHGLALLAEGADVLDIGGESTRPGATRPLVTEELDRVVPVIERLAAAGAAVSVDTMRAEVALAAVRAGAVVVNDVSGGLADEAMAGAVAGTDALFVAMHWRSHSDAMYDLASYDGPGGVVGAVVGELRARLDALAAAGLPPERVVLDPGLGFAKRGEQNWELLRGLDALEGLGRPLLVGASRKSFLGALLPGPDGSPRPVEGREHAHQAVVLDCARRGVWGVRVHDVRAARDTLAAATALGLAVSEEDA</sequence>
<protein>
    <recommendedName>
        <fullName evidence="5 10">Dihydropteroate synthase</fullName>
        <shortName evidence="10">DHPS</shortName>
        <ecNumber evidence="5 10">2.5.1.15</ecNumber>
    </recommendedName>
    <alternativeName>
        <fullName evidence="10">Dihydropteroate pyrophosphorylase</fullName>
    </alternativeName>
</protein>
<comment type="caution">
    <text evidence="12">The sequence shown here is derived from an EMBL/GenBank/DDBJ whole genome shotgun (WGS) entry which is preliminary data.</text>
</comment>